<reference evidence="8" key="1">
    <citation type="submission" date="2012-01" db="EMBL/GenBank/DDBJ databases">
        <title>The Genome Sequence of Treponema denticola H-22.</title>
        <authorList>
            <consortium name="The Broad Institute Genome Sequencing Platform"/>
            <person name="Earl A."/>
            <person name="Ward D."/>
            <person name="Feldgarden M."/>
            <person name="Gevers D."/>
            <person name="Blanton J.M."/>
            <person name="Fenno C.J."/>
            <person name="Baranova O.V."/>
            <person name="Mathney J."/>
            <person name="Dewhirst F.E."/>
            <person name="Izard J."/>
            <person name="Young S.K."/>
            <person name="Zeng Q."/>
            <person name="Gargeya S."/>
            <person name="Fitzgerald M."/>
            <person name="Haas B."/>
            <person name="Abouelleil A."/>
            <person name="Alvarado L."/>
            <person name="Arachchi H.M."/>
            <person name="Berlin A."/>
            <person name="Chapman S.B."/>
            <person name="Gearin G."/>
            <person name="Goldberg J."/>
            <person name="Griggs A."/>
            <person name="Gujja S."/>
            <person name="Hansen M."/>
            <person name="Heiman D."/>
            <person name="Howarth C."/>
            <person name="Larimer J."/>
            <person name="Lui A."/>
            <person name="MacDonald P.J.P."/>
            <person name="McCowen C."/>
            <person name="Montmayeur A."/>
            <person name="Murphy C."/>
            <person name="Neiman D."/>
            <person name="Pearson M."/>
            <person name="Priest M."/>
            <person name="Roberts A."/>
            <person name="Saif S."/>
            <person name="Shea T."/>
            <person name="Sisk P."/>
            <person name="Stolte C."/>
            <person name="Sykes S."/>
            <person name="Wortman J."/>
            <person name="Nusbaum C."/>
            <person name="Birren B."/>
        </authorList>
    </citation>
    <scope>NUCLEOTIDE SEQUENCE [LARGE SCALE GENOMIC DNA]</scope>
    <source>
        <strain evidence="8">H-22</strain>
    </source>
</reference>
<dbReference type="GO" id="GO:0004765">
    <property type="term" value="F:shikimate kinase activity"/>
    <property type="evidence" value="ECO:0007669"/>
    <property type="project" value="UniProtKB-UniRule"/>
</dbReference>
<comment type="similarity">
    <text evidence="7">Belongs to the shikimate kinase family.</text>
</comment>
<sequence>MIIFLIGMSRAGKTETGRALSKKLKASFIDTDSYMEEIYGKTIRELYQVFGEKKFRIKEFECFSKIIEKFSPCSNEKNAVHCGCENAVHCGCENAVHCDEVNAIVSTGGGYAENEALIKKLKDFPRIILIDTAPAEIFYRIKTAANKEGFYPAFLGENIKNEKDAEDRFFSIYERRMKIYKALASFSINPKGISPDETADKIISSL</sequence>
<evidence type="ECO:0000256" key="6">
    <source>
        <dbReference type="ARBA" id="ARBA00023141"/>
    </source>
</evidence>
<comment type="catalytic activity">
    <reaction evidence="7">
        <text>shikimate + ATP = 3-phosphoshikimate + ADP + H(+)</text>
        <dbReference type="Rhea" id="RHEA:13121"/>
        <dbReference type="ChEBI" id="CHEBI:15378"/>
        <dbReference type="ChEBI" id="CHEBI:30616"/>
        <dbReference type="ChEBI" id="CHEBI:36208"/>
        <dbReference type="ChEBI" id="CHEBI:145989"/>
        <dbReference type="ChEBI" id="CHEBI:456216"/>
        <dbReference type="EC" id="2.7.1.71"/>
    </reaction>
</comment>
<dbReference type="UniPathway" id="UPA00053">
    <property type="reaction ID" value="UER00088"/>
</dbReference>
<comment type="pathway">
    <text evidence="7">Metabolic intermediate biosynthesis; chorismate biosynthesis; chorismate from D-erythrose 4-phosphate and phosphoenolpyruvate: step 5/7.</text>
</comment>
<dbReference type="Proteomes" id="UP000011705">
    <property type="component" value="Chromosome"/>
</dbReference>
<proteinExistence type="inferred from homology"/>
<dbReference type="PANTHER" id="PTHR21087:SF16">
    <property type="entry name" value="SHIKIMATE KINASE 1, CHLOROPLASTIC"/>
    <property type="match status" value="1"/>
</dbReference>
<name>A0A0E2E526_TREDN</name>
<keyword evidence="1 7" id="KW-0028">Amino-acid biosynthesis</keyword>
<dbReference type="InterPro" id="IPR000623">
    <property type="entry name" value="Shikimate_kinase/TSH1"/>
</dbReference>
<evidence type="ECO:0000313" key="8">
    <source>
        <dbReference type="EMBL" id="EMB33755.1"/>
    </source>
</evidence>
<keyword evidence="7" id="KW-0963">Cytoplasm</keyword>
<dbReference type="AlphaFoldDB" id="A0A0E2E526"/>
<comment type="cofactor">
    <cofactor evidence="7">
        <name>Mg(2+)</name>
        <dbReference type="ChEBI" id="CHEBI:18420"/>
    </cofactor>
    <text evidence="7">Binds 1 Mg(2+) ion per subunit.</text>
</comment>
<feature type="binding site" evidence="7">
    <location>
        <position position="176"/>
    </location>
    <ligand>
        <name>substrate</name>
    </ligand>
</feature>
<evidence type="ECO:0000256" key="5">
    <source>
        <dbReference type="ARBA" id="ARBA00022840"/>
    </source>
</evidence>
<dbReference type="Pfam" id="PF01202">
    <property type="entry name" value="SKI"/>
    <property type="match status" value="2"/>
</dbReference>
<feature type="binding site" evidence="7">
    <location>
        <position position="109"/>
    </location>
    <ligand>
        <name>substrate</name>
    </ligand>
</feature>
<accession>A0A0E2E526</accession>
<keyword evidence="6 7" id="KW-0057">Aromatic amino acid biosynthesis</keyword>
<dbReference type="GO" id="GO:0005829">
    <property type="term" value="C:cytosol"/>
    <property type="evidence" value="ECO:0007669"/>
    <property type="project" value="TreeGrafter"/>
</dbReference>
<dbReference type="GO" id="GO:0009423">
    <property type="term" value="P:chorismate biosynthetic process"/>
    <property type="evidence" value="ECO:0007669"/>
    <property type="project" value="UniProtKB-UniRule"/>
</dbReference>
<evidence type="ECO:0000256" key="1">
    <source>
        <dbReference type="ARBA" id="ARBA00022605"/>
    </source>
</evidence>
<evidence type="ECO:0000256" key="4">
    <source>
        <dbReference type="ARBA" id="ARBA00022777"/>
    </source>
</evidence>
<evidence type="ECO:0000256" key="3">
    <source>
        <dbReference type="ARBA" id="ARBA00022741"/>
    </source>
</evidence>
<dbReference type="EMBL" id="AGDV01000010">
    <property type="protein sequence ID" value="EMB33755.1"/>
    <property type="molecule type" value="Genomic_DNA"/>
</dbReference>
<gene>
    <name evidence="7" type="primary">aroK</name>
    <name evidence="8" type="ORF">HMPREF9726_01135</name>
</gene>
<evidence type="ECO:0000256" key="2">
    <source>
        <dbReference type="ARBA" id="ARBA00022679"/>
    </source>
</evidence>
<dbReference type="GO" id="GO:0009073">
    <property type="term" value="P:aromatic amino acid family biosynthetic process"/>
    <property type="evidence" value="ECO:0007669"/>
    <property type="project" value="UniProtKB-KW"/>
</dbReference>
<dbReference type="GO" id="GO:0000287">
    <property type="term" value="F:magnesium ion binding"/>
    <property type="evidence" value="ECO:0007669"/>
    <property type="project" value="UniProtKB-UniRule"/>
</dbReference>
<feature type="binding site" evidence="7">
    <location>
        <position position="56"/>
    </location>
    <ligand>
        <name>substrate</name>
    </ligand>
</feature>
<protein>
    <recommendedName>
        <fullName evidence="7">Shikimate kinase</fullName>
        <shortName evidence="7">SK</shortName>
        <ecNumber evidence="7">2.7.1.71</ecNumber>
    </recommendedName>
</protein>
<keyword evidence="2 7" id="KW-0808">Transferase</keyword>
<feature type="binding site" evidence="7">
    <location>
        <position position="14"/>
    </location>
    <ligand>
        <name>Mg(2+)</name>
        <dbReference type="ChEBI" id="CHEBI:18420"/>
    </ligand>
</feature>
<dbReference type="PRINTS" id="PR01100">
    <property type="entry name" value="SHIKIMTKNASE"/>
</dbReference>
<dbReference type="EC" id="2.7.1.71" evidence="7"/>
<organism evidence="8">
    <name type="scientific">Treponema denticola H-22</name>
    <dbReference type="NCBI Taxonomy" id="999432"/>
    <lineage>
        <taxon>Bacteria</taxon>
        <taxon>Pseudomonadati</taxon>
        <taxon>Spirochaetota</taxon>
        <taxon>Spirochaetia</taxon>
        <taxon>Spirochaetales</taxon>
        <taxon>Treponemataceae</taxon>
        <taxon>Treponema</taxon>
    </lineage>
</organism>
<dbReference type="InterPro" id="IPR027417">
    <property type="entry name" value="P-loop_NTPase"/>
</dbReference>
<dbReference type="SUPFAM" id="SSF52540">
    <property type="entry name" value="P-loop containing nucleoside triphosphate hydrolases"/>
    <property type="match status" value="1"/>
</dbReference>
<dbReference type="PANTHER" id="PTHR21087">
    <property type="entry name" value="SHIKIMATE KINASE"/>
    <property type="match status" value="1"/>
</dbReference>
<dbReference type="GO" id="GO:0008652">
    <property type="term" value="P:amino acid biosynthetic process"/>
    <property type="evidence" value="ECO:0007669"/>
    <property type="project" value="UniProtKB-KW"/>
</dbReference>
<dbReference type="GO" id="GO:0005524">
    <property type="term" value="F:ATP binding"/>
    <property type="evidence" value="ECO:0007669"/>
    <property type="project" value="UniProtKB-UniRule"/>
</dbReference>
<dbReference type="InterPro" id="IPR031322">
    <property type="entry name" value="Shikimate/glucono_kinase"/>
</dbReference>
<dbReference type="CDD" id="cd00464">
    <property type="entry name" value="SK"/>
    <property type="match status" value="1"/>
</dbReference>
<dbReference type="PATRIC" id="fig|999432.5.peg.1183"/>
<comment type="function">
    <text evidence="7">Catalyzes the specific phosphorylation of the 3-hydroxyl group of shikimic acid using ATP as a cosubstrate.</text>
</comment>
<evidence type="ECO:0000256" key="7">
    <source>
        <dbReference type="HAMAP-Rule" id="MF_00109"/>
    </source>
</evidence>
<feature type="binding site" evidence="7">
    <location>
        <position position="32"/>
    </location>
    <ligand>
        <name>substrate</name>
    </ligand>
</feature>
<comment type="subcellular location">
    <subcellularLocation>
        <location evidence="7">Cytoplasm</location>
    </subcellularLocation>
</comment>
<dbReference type="RefSeq" id="WP_002684127.1">
    <property type="nucleotide sequence ID" value="NZ_CM001795.1"/>
</dbReference>
<dbReference type="Gene3D" id="3.40.50.300">
    <property type="entry name" value="P-loop containing nucleotide triphosphate hydrolases"/>
    <property type="match status" value="1"/>
</dbReference>
<comment type="caution">
    <text evidence="8">The sequence shown here is derived from an EMBL/GenBank/DDBJ whole genome shotgun (WGS) entry which is preliminary data.</text>
</comment>
<keyword evidence="3 7" id="KW-0547">Nucleotide-binding</keyword>
<keyword evidence="5 7" id="KW-0067">ATP-binding</keyword>
<keyword evidence="7" id="KW-0479">Metal-binding</keyword>
<comment type="subunit">
    <text evidence="7">Monomer.</text>
</comment>
<dbReference type="HAMAP" id="MF_00109">
    <property type="entry name" value="Shikimate_kinase"/>
    <property type="match status" value="1"/>
</dbReference>
<keyword evidence="4 7" id="KW-0418">Kinase</keyword>
<feature type="binding site" evidence="7">
    <location>
        <begin position="10"/>
        <end position="15"/>
    </location>
    <ligand>
        <name>ATP</name>
        <dbReference type="ChEBI" id="CHEBI:30616"/>
    </ligand>
</feature>
<comment type="caution">
    <text evidence="7">Lacks conserved residue(s) required for the propagation of feature annotation.</text>
</comment>
<dbReference type="HOGENOM" id="CLU_057607_4_2_12"/>
<keyword evidence="7" id="KW-0460">Magnesium</keyword>